<dbReference type="InterPro" id="IPR004919">
    <property type="entry name" value="GmrSD_N"/>
</dbReference>
<feature type="domain" description="GmrSD restriction endonucleases N-terminal" evidence="1">
    <location>
        <begin position="7"/>
        <end position="217"/>
    </location>
</feature>
<comment type="caution">
    <text evidence="2">The sequence shown here is derived from an EMBL/GenBank/DDBJ whole genome shotgun (WGS) entry which is preliminary data.</text>
</comment>
<dbReference type="RefSeq" id="WP_134177264.1">
    <property type="nucleotide sequence ID" value="NZ_SOEE01000005.1"/>
</dbReference>
<accession>A0A4R8GN99</accession>
<dbReference type="AlphaFoldDB" id="A0A4R8GN99"/>
<dbReference type="PANTHER" id="PTHR37292:SF2">
    <property type="entry name" value="DUF262 DOMAIN-CONTAINING PROTEIN"/>
    <property type="match status" value="1"/>
</dbReference>
<dbReference type="Pfam" id="PF03235">
    <property type="entry name" value="GmrSD_N"/>
    <property type="match status" value="1"/>
</dbReference>
<name>A0A4R8GN99_9BACI</name>
<dbReference type="Proteomes" id="UP000295513">
    <property type="component" value="Unassembled WGS sequence"/>
</dbReference>
<dbReference type="EMBL" id="SOEE01000005">
    <property type="protein sequence ID" value="TDX43503.1"/>
    <property type="molecule type" value="Genomic_DNA"/>
</dbReference>
<dbReference type="PANTHER" id="PTHR37292">
    <property type="entry name" value="VNG6097C"/>
    <property type="match status" value="1"/>
</dbReference>
<evidence type="ECO:0000259" key="1">
    <source>
        <dbReference type="Pfam" id="PF03235"/>
    </source>
</evidence>
<protein>
    <recommendedName>
        <fullName evidence="1">GmrSD restriction endonucleases N-terminal domain-containing protein</fullName>
    </recommendedName>
</protein>
<organism evidence="2 3">
    <name type="scientific">Cytobacillus oceanisediminis</name>
    <dbReference type="NCBI Taxonomy" id="665099"/>
    <lineage>
        <taxon>Bacteria</taxon>
        <taxon>Bacillati</taxon>
        <taxon>Bacillota</taxon>
        <taxon>Bacilli</taxon>
        <taxon>Bacillales</taxon>
        <taxon>Bacillaceae</taxon>
        <taxon>Cytobacillus</taxon>
    </lineage>
</organism>
<evidence type="ECO:0000313" key="3">
    <source>
        <dbReference type="Proteomes" id="UP000295513"/>
    </source>
</evidence>
<reference evidence="2 3" key="1">
    <citation type="submission" date="2019-03" db="EMBL/GenBank/DDBJ databases">
        <title>Freshwater and sediment microbial communities from various areas in North America, analyzing microbe dynamics in response to fracking.</title>
        <authorList>
            <person name="Lamendella R."/>
        </authorList>
    </citation>
    <scope>NUCLEOTIDE SEQUENCE [LARGE SCALE GENOMIC DNA]</scope>
    <source>
        <strain evidence="2 3">13_TX</strain>
    </source>
</reference>
<gene>
    <name evidence="2" type="ORF">DFO72_105402</name>
</gene>
<proteinExistence type="predicted"/>
<evidence type="ECO:0000313" key="2">
    <source>
        <dbReference type="EMBL" id="TDX43503.1"/>
    </source>
</evidence>
<sequence length="529" mass="60770">MSEPLFIDDIISKIEKGVIRIPSFQRGFVWDGERVAKLMDSIYKGFPFGSILVWRTKTPLKSERLLGPYQLPENDPDYPLDYVLDGQQRITSIFGVFQNNLEATSNFDMNIFKIYFDLEKPVDAQGSNFIFLEDDDVDTKKHFPLSILFNPPEYRKYLKSMDESVATQVDSLYDRFTKAKIPVQTFTTDDRTTVAIVFERINRLGVKLDTLQLLSAWTWSEDFDLQEQFNELSEELAPYGFDEVGEDNDLLLRCCSAILESSTTPETIINLDGTLVRNNFSLIKNGILGAVDFLKTNLNVYSTKVLPFKNIIIPLSVFFATDKEQGVRVTAKQHETLIIWIWKTFFSRRYSKSLDKLNLDILEIIKLKNDKSNTLGEFAVNIDETFFKNNTFSVSYVNAKTFILMLANEKPLNFTDGSVVALENVLRNCNKKEFHHIYPQSYLKSLGVNNKLINSLANICIISRGPNNSLSGEKPSLYKTQMPSDTQKLKEIMNHALCPEDIFHDNFNKFLEERLELLVNKANNLMLNN</sequence>